<feature type="compositionally biased region" description="Polar residues" evidence="1">
    <location>
        <begin position="9"/>
        <end position="21"/>
    </location>
</feature>
<feature type="compositionally biased region" description="Gly residues" evidence="1">
    <location>
        <begin position="108"/>
        <end position="121"/>
    </location>
</feature>
<feature type="compositionally biased region" description="Basic and acidic residues" evidence="1">
    <location>
        <begin position="63"/>
        <end position="72"/>
    </location>
</feature>
<reference evidence="2 3" key="1">
    <citation type="journal article" date="2018" name="Nat. Ecol. Evol.">
        <title>Pezizomycetes genomes reveal the molecular basis of ectomycorrhizal truffle lifestyle.</title>
        <authorList>
            <person name="Murat C."/>
            <person name="Payen T."/>
            <person name="Noel B."/>
            <person name="Kuo A."/>
            <person name="Morin E."/>
            <person name="Chen J."/>
            <person name="Kohler A."/>
            <person name="Krizsan K."/>
            <person name="Balestrini R."/>
            <person name="Da Silva C."/>
            <person name="Montanini B."/>
            <person name="Hainaut M."/>
            <person name="Levati E."/>
            <person name="Barry K.W."/>
            <person name="Belfiori B."/>
            <person name="Cichocki N."/>
            <person name="Clum A."/>
            <person name="Dockter R.B."/>
            <person name="Fauchery L."/>
            <person name="Guy J."/>
            <person name="Iotti M."/>
            <person name="Le Tacon F."/>
            <person name="Lindquist E.A."/>
            <person name="Lipzen A."/>
            <person name="Malagnac F."/>
            <person name="Mello A."/>
            <person name="Molinier V."/>
            <person name="Miyauchi S."/>
            <person name="Poulain J."/>
            <person name="Riccioni C."/>
            <person name="Rubini A."/>
            <person name="Sitrit Y."/>
            <person name="Splivallo R."/>
            <person name="Traeger S."/>
            <person name="Wang M."/>
            <person name="Zifcakova L."/>
            <person name="Wipf D."/>
            <person name="Zambonelli A."/>
            <person name="Paolocci F."/>
            <person name="Nowrousian M."/>
            <person name="Ottonello S."/>
            <person name="Baldrian P."/>
            <person name="Spatafora J.W."/>
            <person name="Henrissat B."/>
            <person name="Nagy L.G."/>
            <person name="Aury J.M."/>
            <person name="Wincker P."/>
            <person name="Grigoriev I.V."/>
            <person name="Bonfante P."/>
            <person name="Martin F.M."/>
        </authorList>
    </citation>
    <scope>NUCLEOTIDE SEQUENCE [LARGE SCALE GENOMIC DNA]</scope>
    <source>
        <strain evidence="2 3">RN42</strain>
    </source>
</reference>
<protein>
    <submittedName>
        <fullName evidence="2">Uncharacterized protein</fullName>
    </submittedName>
</protein>
<feature type="region of interest" description="Disordered" evidence="1">
    <location>
        <begin position="377"/>
        <end position="422"/>
    </location>
</feature>
<dbReference type="AlphaFoldDB" id="A0A3N4HTX1"/>
<feature type="compositionally biased region" description="Polar residues" evidence="1">
    <location>
        <begin position="300"/>
        <end position="316"/>
    </location>
</feature>
<keyword evidence="3" id="KW-1185">Reference proteome</keyword>
<feature type="compositionally biased region" description="Low complexity" evidence="1">
    <location>
        <begin position="228"/>
        <end position="240"/>
    </location>
</feature>
<gene>
    <name evidence="2" type="ORF">BJ508DRAFT_310265</name>
</gene>
<feature type="region of interest" description="Disordered" evidence="1">
    <location>
        <begin position="207"/>
        <end position="360"/>
    </location>
</feature>
<evidence type="ECO:0000313" key="3">
    <source>
        <dbReference type="Proteomes" id="UP000275078"/>
    </source>
</evidence>
<sequence length="517" mass="56294">MTDAPPSPAHSSSTNSATRLLTNIKRRSTTANTPVSPKGPKVPVRTTSISSPIPYHGPGGYSDPHRRHENGGRRVVSGSSINSHAPALNPKRRSRFIEEDDGSAIQSSGGGGTVNGNGNGGINYAADANSMRSRWSGTNMGSASSRWSHNGVEQGVWGPAVDLRDAVSPDNPPIGFDRNAWKEYIVAIERRREEQVELMRKTLRTQEEIRAAKAPPPVSGPRITELDSASSPSSPASPRSSLPPPPQPTLSPFPPQQDYRIIAPPLPLNPPHRANTLPTSLTQPPPIRKRTSSLRHTFGSILSTLSPTPSNADQQTPSRSRPSSRMDSLNLRLSSPARSTSTASNLDKEKDKDRSESFTKAVRRRASMTLSVFSFSTKAEEEEDAPIEQPRKLTKAKPARSRSHTQSSSISFSTAPTPFDLLSREEQERITKGRRHSGGGMSALGMGNTSVVSSMGQNGYMENEEAQSKRGLETLEEGKEQEEFNADAVGWKRRRVREGWRKVGRRISGVLRIKSEA</sequence>
<feature type="region of interest" description="Disordered" evidence="1">
    <location>
        <begin position="1"/>
        <end position="125"/>
    </location>
</feature>
<accession>A0A3N4HTX1</accession>
<name>A0A3N4HTX1_ASCIM</name>
<feature type="compositionally biased region" description="Basic and acidic residues" evidence="1">
    <location>
        <begin position="346"/>
        <end position="357"/>
    </location>
</feature>
<evidence type="ECO:0000256" key="1">
    <source>
        <dbReference type="SAM" id="MobiDB-lite"/>
    </source>
</evidence>
<evidence type="ECO:0000313" key="2">
    <source>
        <dbReference type="EMBL" id="RPA77303.1"/>
    </source>
</evidence>
<feature type="compositionally biased region" description="Low complexity" evidence="1">
    <location>
        <begin position="404"/>
        <end position="413"/>
    </location>
</feature>
<feature type="compositionally biased region" description="Pro residues" evidence="1">
    <location>
        <begin position="241"/>
        <end position="255"/>
    </location>
</feature>
<dbReference type="EMBL" id="ML119728">
    <property type="protein sequence ID" value="RPA77303.1"/>
    <property type="molecule type" value="Genomic_DNA"/>
</dbReference>
<dbReference type="Proteomes" id="UP000275078">
    <property type="component" value="Unassembled WGS sequence"/>
</dbReference>
<proteinExistence type="predicted"/>
<feature type="compositionally biased region" description="Polar residues" evidence="1">
    <location>
        <begin position="331"/>
        <end position="345"/>
    </location>
</feature>
<organism evidence="2 3">
    <name type="scientific">Ascobolus immersus RN42</name>
    <dbReference type="NCBI Taxonomy" id="1160509"/>
    <lineage>
        <taxon>Eukaryota</taxon>
        <taxon>Fungi</taxon>
        <taxon>Dikarya</taxon>
        <taxon>Ascomycota</taxon>
        <taxon>Pezizomycotina</taxon>
        <taxon>Pezizomycetes</taxon>
        <taxon>Pezizales</taxon>
        <taxon>Ascobolaceae</taxon>
        <taxon>Ascobolus</taxon>
    </lineage>
</organism>
<feature type="compositionally biased region" description="Basic residues" evidence="1">
    <location>
        <begin position="392"/>
        <end position="403"/>
    </location>
</feature>